<dbReference type="Pfam" id="PF04186">
    <property type="entry name" value="FxsA"/>
    <property type="match status" value="1"/>
</dbReference>
<evidence type="ECO:0000313" key="3">
    <source>
        <dbReference type="EMBL" id="VAW57430.1"/>
    </source>
</evidence>
<dbReference type="InterPro" id="IPR007313">
    <property type="entry name" value="FxsA"/>
</dbReference>
<keyword evidence="2" id="KW-0472">Membrane</keyword>
<sequence length="145" mass="16119">MLKYWPILFLVIPISEVYLLIEVGSVIGAGWTILLVVMTAVIGVNLLRQQGLSTLMRANQSMSQGQIPAMEMMEGLFLAVGGALLITPGFFTDTIGFICLLPFTRREIIKLLLLKSVIKTSYTAHQDKTAPKDPHTIEGEYHRED</sequence>
<name>A0A3B0WYB4_9ZZZZ</name>
<dbReference type="EMBL" id="UOFF01000388">
    <property type="protein sequence ID" value="VAW57430.1"/>
    <property type="molecule type" value="Genomic_DNA"/>
</dbReference>
<keyword evidence="2" id="KW-0812">Transmembrane</keyword>
<dbReference type="NCBIfam" id="NF008528">
    <property type="entry name" value="PRK11463.1-2"/>
    <property type="match status" value="1"/>
</dbReference>
<accession>A0A3B0WYB4</accession>
<protein>
    <submittedName>
        <fullName evidence="3">FxsA protein</fullName>
    </submittedName>
</protein>
<dbReference type="PANTHER" id="PTHR35335">
    <property type="entry name" value="UPF0716 PROTEIN FXSA"/>
    <property type="match status" value="1"/>
</dbReference>
<dbReference type="GO" id="GO:0016020">
    <property type="term" value="C:membrane"/>
    <property type="evidence" value="ECO:0007669"/>
    <property type="project" value="InterPro"/>
</dbReference>
<reference evidence="3" key="1">
    <citation type="submission" date="2018-06" db="EMBL/GenBank/DDBJ databases">
        <authorList>
            <person name="Zhirakovskaya E."/>
        </authorList>
    </citation>
    <scope>NUCLEOTIDE SEQUENCE</scope>
</reference>
<dbReference type="PANTHER" id="PTHR35335:SF1">
    <property type="entry name" value="UPF0716 PROTEIN FXSA"/>
    <property type="match status" value="1"/>
</dbReference>
<organism evidence="3">
    <name type="scientific">hydrothermal vent metagenome</name>
    <dbReference type="NCBI Taxonomy" id="652676"/>
    <lineage>
        <taxon>unclassified sequences</taxon>
        <taxon>metagenomes</taxon>
        <taxon>ecological metagenomes</taxon>
    </lineage>
</organism>
<feature type="transmembrane region" description="Helical" evidence="2">
    <location>
        <begin position="76"/>
        <end position="103"/>
    </location>
</feature>
<proteinExistence type="predicted"/>
<gene>
    <name evidence="3" type="ORF">MNBD_GAMMA07-913</name>
</gene>
<evidence type="ECO:0000256" key="2">
    <source>
        <dbReference type="SAM" id="Phobius"/>
    </source>
</evidence>
<feature type="region of interest" description="Disordered" evidence="1">
    <location>
        <begin position="125"/>
        <end position="145"/>
    </location>
</feature>
<feature type="transmembrane region" description="Helical" evidence="2">
    <location>
        <begin position="27"/>
        <end position="47"/>
    </location>
</feature>
<evidence type="ECO:0000256" key="1">
    <source>
        <dbReference type="SAM" id="MobiDB-lite"/>
    </source>
</evidence>
<dbReference type="AlphaFoldDB" id="A0A3B0WYB4"/>
<keyword evidence="2" id="KW-1133">Transmembrane helix</keyword>